<dbReference type="PANTHER" id="PTHR11879:SF22">
    <property type="entry name" value="ASPARTATE AMINOTRANSFERASE, MITOCHONDRIAL"/>
    <property type="match status" value="1"/>
</dbReference>
<dbReference type="InterPro" id="IPR000796">
    <property type="entry name" value="Asp_trans"/>
</dbReference>
<keyword evidence="4 8" id="KW-0032">Aminotransferase</keyword>
<accession>A0AAW6U5N7</accession>
<dbReference type="GO" id="GO:0042802">
    <property type="term" value="F:identical protein binding"/>
    <property type="evidence" value="ECO:0007669"/>
    <property type="project" value="TreeGrafter"/>
</dbReference>
<dbReference type="SUPFAM" id="SSF53383">
    <property type="entry name" value="PLP-dependent transferases"/>
    <property type="match status" value="1"/>
</dbReference>
<reference evidence="8" key="1">
    <citation type="submission" date="2023-05" db="EMBL/GenBank/DDBJ databases">
        <title>Mariniplasma microaerophilum sp. nov., a novel anaerobic mollicute isolated from terrestrial mud volcano, Taman Peninsula, Russia.</title>
        <authorList>
            <person name="Khomyakova M.A."/>
            <person name="Merkel A.Y."/>
            <person name="Slobodkin A.I."/>
        </authorList>
    </citation>
    <scope>NUCLEOTIDE SEQUENCE</scope>
    <source>
        <strain evidence="8">M4Ah</strain>
    </source>
</reference>
<dbReference type="GO" id="GO:0006520">
    <property type="term" value="P:amino acid metabolic process"/>
    <property type="evidence" value="ECO:0007669"/>
    <property type="project" value="InterPro"/>
</dbReference>
<dbReference type="Proteomes" id="UP001431532">
    <property type="component" value="Unassembled WGS sequence"/>
</dbReference>
<dbReference type="GO" id="GO:0030170">
    <property type="term" value="F:pyridoxal phosphate binding"/>
    <property type="evidence" value="ECO:0007669"/>
    <property type="project" value="InterPro"/>
</dbReference>
<evidence type="ECO:0000256" key="2">
    <source>
        <dbReference type="ARBA" id="ARBA00007441"/>
    </source>
</evidence>
<keyword evidence="9" id="KW-1185">Reference proteome</keyword>
<protein>
    <submittedName>
        <fullName evidence="8">Aminotransferase class I/II-fold pyridoxal phosphate-dependent enzyme</fullName>
    </submittedName>
</protein>
<evidence type="ECO:0000256" key="1">
    <source>
        <dbReference type="ARBA" id="ARBA00001933"/>
    </source>
</evidence>
<sequence length="393" mass="44582">MAVDILQISKDAIEASKKYNDVINASIGMFYDEEKAIGGMPTVSKMIKNLSDDEMLPYPAVDGGALFKNNLITWVFGKYESEIRRNMYVSACATPGGSGAIASTFSQYANPGDFIFVSDIRWQYERFAERAGLNIFEHKLFKGDSFDIESFESRLKELCKKQKQVIVIVNDPCHNPTGYTLSEQEFNQIIQILNAQKDNEIVFLYDLAYLEYSHEEDNRKKMTFLPQLKEHVLTIIAFSGSKTFGIYGMRLGAAIMLSKNEEKVKKAHPKYVNEARGSWSATPTMSIELFNKFAIEENRNEFLKDLNKINSLVQERSVTFIEQAKEVGLSTHPFRSGFYTVVLTKDPDVDYLKLAKHRIFAVPMSGGVRFALCSLSRNEIDGLPQKIKTILEL</sequence>
<dbReference type="InterPro" id="IPR015421">
    <property type="entry name" value="PyrdxlP-dep_Trfase_major"/>
</dbReference>
<comment type="cofactor">
    <cofactor evidence="1">
        <name>pyridoxal 5'-phosphate</name>
        <dbReference type="ChEBI" id="CHEBI:597326"/>
    </cofactor>
</comment>
<dbReference type="CDD" id="cd00609">
    <property type="entry name" value="AAT_like"/>
    <property type="match status" value="1"/>
</dbReference>
<evidence type="ECO:0000313" key="9">
    <source>
        <dbReference type="Proteomes" id="UP001431532"/>
    </source>
</evidence>
<dbReference type="InterPro" id="IPR015422">
    <property type="entry name" value="PyrdxlP-dep_Trfase_small"/>
</dbReference>
<name>A0AAW6U5N7_9MOLU</name>
<comment type="similarity">
    <text evidence="2">Belongs to the class-I pyridoxal-phosphate-dependent aminotransferase family.</text>
</comment>
<keyword evidence="6" id="KW-0663">Pyridoxal phosphate</keyword>
<organism evidence="8 9">
    <name type="scientific">Peloplasma aerotolerans</name>
    <dbReference type="NCBI Taxonomy" id="3044389"/>
    <lineage>
        <taxon>Bacteria</taxon>
        <taxon>Bacillati</taxon>
        <taxon>Mycoplasmatota</taxon>
        <taxon>Mollicutes</taxon>
        <taxon>Acholeplasmatales</taxon>
        <taxon>Acholeplasmataceae</taxon>
        <taxon>Peloplasma</taxon>
    </lineage>
</organism>
<evidence type="ECO:0000256" key="4">
    <source>
        <dbReference type="ARBA" id="ARBA00022576"/>
    </source>
</evidence>
<gene>
    <name evidence="8" type="ORF">QJ521_01530</name>
</gene>
<dbReference type="Gene3D" id="3.90.1150.10">
    <property type="entry name" value="Aspartate Aminotransferase, domain 1"/>
    <property type="match status" value="1"/>
</dbReference>
<dbReference type="GO" id="GO:0008483">
    <property type="term" value="F:transaminase activity"/>
    <property type="evidence" value="ECO:0007669"/>
    <property type="project" value="UniProtKB-KW"/>
</dbReference>
<keyword evidence="5" id="KW-0808">Transferase</keyword>
<evidence type="ECO:0000313" key="8">
    <source>
        <dbReference type="EMBL" id="MDI6452230.1"/>
    </source>
</evidence>
<dbReference type="AlphaFoldDB" id="A0AAW6U5N7"/>
<dbReference type="InterPro" id="IPR004839">
    <property type="entry name" value="Aminotransferase_I/II_large"/>
</dbReference>
<comment type="caution">
    <text evidence="8">The sequence shown here is derived from an EMBL/GenBank/DDBJ whole genome shotgun (WGS) entry which is preliminary data.</text>
</comment>
<dbReference type="Pfam" id="PF00155">
    <property type="entry name" value="Aminotran_1_2"/>
    <property type="match status" value="1"/>
</dbReference>
<evidence type="ECO:0000256" key="6">
    <source>
        <dbReference type="ARBA" id="ARBA00022898"/>
    </source>
</evidence>
<feature type="domain" description="Aminotransferase class I/classII large" evidence="7">
    <location>
        <begin position="21"/>
        <end position="381"/>
    </location>
</feature>
<proteinExistence type="inferred from homology"/>
<dbReference type="PANTHER" id="PTHR11879">
    <property type="entry name" value="ASPARTATE AMINOTRANSFERASE"/>
    <property type="match status" value="1"/>
</dbReference>
<evidence type="ECO:0000256" key="5">
    <source>
        <dbReference type="ARBA" id="ARBA00022679"/>
    </source>
</evidence>
<evidence type="ECO:0000259" key="7">
    <source>
        <dbReference type="Pfam" id="PF00155"/>
    </source>
</evidence>
<dbReference type="RefSeq" id="WP_282838645.1">
    <property type="nucleotide sequence ID" value="NZ_JASCXW010000002.1"/>
</dbReference>
<dbReference type="Gene3D" id="3.40.640.10">
    <property type="entry name" value="Type I PLP-dependent aspartate aminotransferase-like (Major domain)"/>
    <property type="match status" value="1"/>
</dbReference>
<evidence type="ECO:0000256" key="3">
    <source>
        <dbReference type="ARBA" id="ARBA00011738"/>
    </source>
</evidence>
<dbReference type="EMBL" id="JASCXW010000002">
    <property type="protein sequence ID" value="MDI6452230.1"/>
    <property type="molecule type" value="Genomic_DNA"/>
</dbReference>
<comment type="subunit">
    <text evidence="3">Homodimer.</text>
</comment>
<dbReference type="InterPro" id="IPR015424">
    <property type="entry name" value="PyrdxlP-dep_Trfase"/>
</dbReference>